<comment type="similarity">
    <text evidence="1">Belongs to the short-chain dehydrogenases/reductases (SDR) family.</text>
</comment>
<dbReference type="FunFam" id="3.40.50.720:FF:000084">
    <property type="entry name" value="Short-chain dehydrogenase reductase"/>
    <property type="match status" value="1"/>
</dbReference>
<gene>
    <name evidence="5" type="ORF">TRUGW13939_10939</name>
</gene>
<evidence type="ECO:0000313" key="5">
    <source>
        <dbReference type="EMBL" id="QKX63768.1"/>
    </source>
</evidence>
<reference evidence="6" key="1">
    <citation type="submission" date="2020-06" db="EMBL/GenBank/DDBJ databases">
        <title>A chromosome-scale genome assembly of Talaromyces rugulosus W13939.</title>
        <authorList>
            <person name="Wang B."/>
            <person name="Guo L."/>
            <person name="Ye K."/>
            <person name="Wang L."/>
        </authorList>
    </citation>
    <scope>NUCLEOTIDE SEQUENCE [LARGE SCALE GENOMIC DNA]</scope>
    <source>
        <strain evidence="6">W13939</strain>
    </source>
</reference>
<dbReference type="OrthoDB" id="294295at2759"/>
<dbReference type="InterPro" id="IPR002347">
    <property type="entry name" value="SDR_fam"/>
</dbReference>
<evidence type="ECO:0000313" key="6">
    <source>
        <dbReference type="Proteomes" id="UP000509510"/>
    </source>
</evidence>
<dbReference type="SUPFAM" id="SSF51735">
    <property type="entry name" value="NAD(P)-binding Rossmann-fold domains"/>
    <property type="match status" value="1"/>
</dbReference>
<dbReference type="RefSeq" id="XP_035349942.1">
    <property type="nucleotide sequence ID" value="XM_035494049.1"/>
</dbReference>
<name>A0A7H8RCP2_TALRU</name>
<evidence type="ECO:0000256" key="3">
    <source>
        <dbReference type="ARBA" id="ARBA00023002"/>
    </source>
</evidence>
<accession>A0A7H8RCP2</accession>
<dbReference type="KEGG" id="trg:TRUGW13939_10939"/>
<sequence length="263" mass="28666">MQMEIFNLDGRTALVTGGGRGIGRAMAVGLAEAGADIVLLLVAFDSPNNRDLSQTETKEQIEKLGRKCFTYACNLELKDSVSRVIQEVLSSHEIHILLNAAGIQRRLSAENYDQETYEEVMQVNLGAAFTLCREIGKYWIKNGIKGSLINTASLASFQGGVRMSGYAVSKGGIAMLTKALSNEWATHGIRVNAIAPGYIATDMNVDTRTSPDKTYYKSITDRIPMGRWGDPEEFKGIVVFLASKASSYITGEIITVDGGWLAR</sequence>
<keyword evidence="3" id="KW-0560">Oxidoreductase</keyword>
<dbReference type="InterPro" id="IPR057326">
    <property type="entry name" value="KR_dom"/>
</dbReference>
<dbReference type="SMART" id="SM00822">
    <property type="entry name" value="PKS_KR"/>
    <property type="match status" value="1"/>
</dbReference>
<dbReference type="InterPro" id="IPR036291">
    <property type="entry name" value="NAD(P)-bd_dom_sf"/>
</dbReference>
<dbReference type="GO" id="GO:0016616">
    <property type="term" value="F:oxidoreductase activity, acting on the CH-OH group of donors, NAD or NADP as acceptor"/>
    <property type="evidence" value="ECO:0007669"/>
    <property type="project" value="TreeGrafter"/>
</dbReference>
<dbReference type="GeneID" id="55998418"/>
<dbReference type="PROSITE" id="PS00061">
    <property type="entry name" value="ADH_SHORT"/>
    <property type="match status" value="1"/>
</dbReference>
<keyword evidence="2" id="KW-0521">NADP</keyword>
<dbReference type="Gene3D" id="3.40.50.720">
    <property type="entry name" value="NAD(P)-binding Rossmann-like Domain"/>
    <property type="match status" value="1"/>
</dbReference>
<feature type="domain" description="Ketoreductase" evidence="4">
    <location>
        <begin position="11"/>
        <end position="197"/>
    </location>
</feature>
<organism evidence="5 6">
    <name type="scientific">Talaromyces rugulosus</name>
    <name type="common">Penicillium rugulosum</name>
    <dbReference type="NCBI Taxonomy" id="121627"/>
    <lineage>
        <taxon>Eukaryota</taxon>
        <taxon>Fungi</taxon>
        <taxon>Dikarya</taxon>
        <taxon>Ascomycota</taxon>
        <taxon>Pezizomycotina</taxon>
        <taxon>Eurotiomycetes</taxon>
        <taxon>Eurotiomycetidae</taxon>
        <taxon>Eurotiales</taxon>
        <taxon>Trichocomaceae</taxon>
        <taxon>Talaromyces</taxon>
        <taxon>Talaromyces sect. Islandici</taxon>
    </lineage>
</organism>
<dbReference type="PANTHER" id="PTHR42760">
    <property type="entry name" value="SHORT-CHAIN DEHYDROGENASES/REDUCTASES FAMILY MEMBER"/>
    <property type="match status" value="1"/>
</dbReference>
<dbReference type="Pfam" id="PF13561">
    <property type="entry name" value="adh_short_C2"/>
    <property type="match status" value="1"/>
</dbReference>
<dbReference type="EMBL" id="CP055903">
    <property type="protein sequence ID" value="QKX63768.1"/>
    <property type="molecule type" value="Genomic_DNA"/>
</dbReference>
<evidence type="ECO:0000256" key="2">
    <source>
        <dbReference type="ARBA" id="ARBA00022857"/>
    </source>
</evidence>
<proteinExistence type="inferred from homology"/>
<dbReference type="AlphaFoldDB" id="A0A7H8RCP2"/>
<dbReference type="Proteomes" id="UP000509510">
    <property type="component" value="Chromosome VI"/>
</dbReference>
<evidence type="ECO:0000256" key="1">
    <source>
        <dbReference type="ARBA" id="ARBA00006484"/>
    </source>
</evidence>
<evidence type="ECO:0000259" key="4">
    <source>
        <dbReference type="SMART" id="SM00822"/>
    </source>
</evidence>
<dbReference type="PANTHER" id="PTHR42760:SF5">
    <property type="entry name" value="2-DEHYDRO-3-DEOXY-D-GLUCONATE 5-DEHYDROGENASE"/>
    <property type="match status" value="1"/>
</dbReference>
<dbReference type="PRINTS" id="PR00081">
    <property type="entry name" value="GDHRDH"/>
</dbReference>
<dbReference type="InterPro" id="IPR020904">
    <property type="entry name" value="Sc_DH/Rdtase_CS"/>
</dbReference>
<protein>
    <recommendedName>
        <fullName evidence="4">Ketoreductase domain-containing protein</fullName>
    </recommendedName>
</protein>
<keyword evidence="6" id="KW-1185">Reference proteome</keyword>
<dbReference type="PRINTS" id="PR00080">
    <property type="entry name" value="SDRFAMILY"/>
</dbReference>